<evidence type="ECO:0000313" key="2">
    <source>
        <dbReference type="Proteomes" id="UP001529421"/>
    </source>
</evidence>
<accession>A0ABT7VA84</accession>
<dbReference type="EMBL" id="JAUDDZ010000004">
    <property type="protein sequence ID" value="MDM8274799.1"/>
    <property type="molecule type" value="Genomic_DNA"/>
</dbReference>
<proteinExistence type="predicted"/>
<reference evidence="1 2" key="2">
    <citation type="submission" date="2023-06" db="EMBL/GenBank/DDBJ databases">
        <authorList>
            <person name="Zeman M."/>
            <person name="Kubasova T."/>
            <person name="Jahodarova E."/>
            <person name="Nykrynova M."/>
            <person name="Rychlik I."/>
        </authorList>
    </citation>
    <scope>NUCLEOTIDE SEQUENCE [LARGE SCALE GENOMIC DNA]</scope>
    <source>
        <strain evidence="1 2">154_Feed</strain>
    </source>
</reference>
<comment type="caution">
    <text evidence="1">The sequence shown here is derived from an EMBL/GenBank/DDBJ whole genome shotgun (WGS) entry which is preliminary data.</text>
</comment>
<keyword evidence="2" id="KW-1185">Reference proteome</keyword>
<reference evidence="2" key="1">
    <citation type="submission" date="2023-06" db="EMBL/GenBank/DDBJ databases">
        <title>Identification and characterization of horizontal gene transfer across gut microbiota members of farm animals based on homology search.</title>
        <authorList>
            <person name="Zeman M."/>
            <person name="Kubasova T."/>
            <person name="Jahodarova E."/>
            <person name="Nykrynova M."/>
            <person name="Rychlik I."/>
        </authorList>
    </citation>
    <scope>NUCLEOTIDE SEQUENCE [LARGE SCALE GENOMIC DNA]</scope>
    <source>
        <strain evidence="2">154_Feed</strain>
    </source>
</reference>
<sequence>MKYSVRDTETLDANIDEASCAIGYPAAMWTSLSRSSRPHGGAPGKTPGDLAPVVENIHIERVVEDEETGDEMALAWDNERGFGSGSRTAGM</sequence>
<protein>
    <submittedName>
        <fullName evidence="1">Uncharacterized protein</fullName>
    </submittedName>
</protein>
<name>A0ABT7VA84_9ACTN</name>
<evidence type="ECO:0000313" key="1">
    <source>
        <dbReference type="EMBL" id="MDM8274799.1"/>
    </source>
</evidence>
<organism evidence="1 2">
    <name type="scientific">Enorma phocaeensis</name>
    <dbReference type="NCBI Taxonomy" id="1871019"/>
    <lineage>
        <taxon>Bacteria</taxon>
        <taxon>Bacillati</taxon>
        <taxon>Actinomycetota</taxon>
        <taxon>Coriobacteriia</taxon>
        <taxon>Coriobacteriales</taxon>
        <taxon>Coriobacteriaceae</taxon>
        <taxon>Enorma</taxon>
    </lineage>
</organism>
<dbReference type="Proteomes" id="UP001529421">
    <property type="component" value="Unassembled WGS sequence"/>
</dbReference>
<gene>
    <name evidence="1" type="ORF">QUW28_04700</name>
</gene>